<reference evidence="2 3" key="1">
    <citation type="submission" date="2017-06" db="EMBL/GenBank/DDBJ databases">
        <authorList>
            <person name="Kim H.J."/>
            <person name="Triplett B.A."/>
        </authorList>
    </citation>
    <scope>NUCLEOTIDE SEQUENCE [LARGE SCALE GENOMIC DNA]</scope>
    <source>
        <strain evidence="2 3">DSM 44272</strain>
    </source>
</reference>
<organism evidence="2 3">
    <name type="scientific">Blastococcus mobilis</name>
    <dbReference type="NCBI Taxonomy" id="1938746"/>
    <lineage>
        <taxon>Bacteria</taxon>
        <taxon>Bacillati</taxon>
        <taxon>Actinomycetota</taxon>
        <taxon>Actinomycetes</taxon>
        <taxon>Geodermatophilales</taxon>
        <taxon>Geodermatophilaceae</taxon>
        <taxon>Blastococcus</taxon>
    </lineage>
</organism>
<evidence type="ECO:0000313" key="2">
    <source>
        <dbReference type="EMBL" id="SNR54691.1"/>
    </source>
</evidence>
<dbReference type="EMBL" id="FZNO01000012">
    <property type="protein sequence ID" value="SNR54691.1"/>
    <property type="molecule type" value="Genomic_DNA"/>
</dbReference>
<dbReference type="RefSeq" id="WP_089336829.1">
    <property type="nucleotide sequence ID" value="NZ_FZNO01000012.1"/>
</dbReference>
<accession>A0A238X7Z8</accession>
<keyword evidence="3" id="KW-1185">Reference proteome</keyword>
<evidence type="ECO:0000256" key="1">
    <source>
        <dbReference type="SAM" id="MobiDB-lite"/>
    </source>
</evidence>
<feature type="region of interest" description="Disordered" evidence="1">
    <location>
        <begin position="1"/>
        <end position="74"/>
    </location>
</feature>
<dbReference type="AlphaFoldDB" id="A0A238X7Z8"/>
<gene>
    <name evidence="2" type="ORF">SAMN06272737_11211</name>
</gene>
<name>A0A238X7Z8_9ACTN</name>
<proteinExistence type="predicted"/>
<dbReference type="Proteomes" id="UP000198403">
    <property type="component" value="Unassembled WGS sequence"/>
</dbReference>
<protein>
    <submittedName>
        <fullName evidence="2">Uncharacterized protein</fullName>
    </submittedName>
</protein>
<feature type="compositionally biased region" description="Low complexity" evidence="1">
    <location>
        <begin position="1"/>
        <end position="13"/>
    </location>
</feature>
<dbReference type="OrthoDB" id="5198424at2"/>
<evidence type="ECO:0000313" key="3">
    <source>
        <dbReference type="Proteomes" id="UP000198403"/>
    </source>
</evidence>
<feature type="compositionally biased region" description="Low complexity" evidence="1">
    <location>
        <begin position="25"/>
        <end position="35"/>
    </location>
</feature>
<feature type="compositionally biased region" description="Basic and acidic residues" evidence="1">
    <location>
        <begin position="64"/>
        <end position="74"/>
    </location>
</feature>
<sequence>MSDTGSSSLGSNSETEDPGREPRGLEGPPRNPLGGADQDTGRGEPRGTGNVGPADKPEAPTAEPETRADTPDNP</sequence>